<evidence type="ECO:0000313" key="2">
    <source>
        <dbReference type="EMBL" id="QKE89802.1"/>
    </source>
</evidence>
<feature type="compositionally biased region" description="Low complexity" evidence="1">
    <location>
        <begin position="55"/>
        <end position="64"/>
    </location>
</feature>
<accession>A0A6M8HN91</accession>
<dbReference type="AlphaFoldDB" id="A0A6M8HN91"/>
<proteinExistence type="predicted"/>
<dbReference type="EMBL" id="CP053708">
    <property type="protein sequence ID" value="QKE89802.1"/>
    <property type="molecule type" value="Genomic_DNA"/>
</dbReference>
<dbReference type="RefSeq" id="WP_171834789.1">
    <property type="nucleotide sequence ID" value="NZ_CP053708.1"/>
</dbReference>
<keyword evidence="3" id="KW-1185">Reference proteome</keyword>
<evidence type="ECO:0000313" key="3">
    <source>
        <dbReference type="Proteomes" id="UP000500767"/>
    </source>
</evidence>
<sequence length="74" mass="8024">MRIKPASGLKVRDHVTRQLLPEDGIDVADTNGVPHHPYWQQLMNHGDVVAEEPPQEAAALPALPDHNPDADSGS</sequence>
<dbReference type="Proteomes" id="UP000500767">
    <property type="component" value="Chromosome"/>
</dbReference>
<dbReference type="Pfam" id="PF10948">
    <property type="entry name" value="DUF2635"/>
    <property type="match status" value="1"/>
</dbReference>
<dbReference type="KEGG" id="lck:HN018_06890"/>
<protein>
    <submittedName>
        <fullName evidence="2">DUF2635 domain-containing protein</fullName>
    </submittedName>
</protein>
<reference evidence="2 3" key="1">
    <citation type="journal article" date="2014" name="World J. Microbiol. Biotechnol.">
        <title>Biodiversity and physiological characteristics of Antarctic and Arctic lichens-associated bacteria.</title>
        <authorList>
            <person name="Lee Y.M."/>
            <person name="Kim E.H."/>
            <person name="Lee H.K."/>
            <person name="Hong S.G."/>
        </authorList>
    </citation>
    <scope>NUCLEOTIDE SEQUENCE [LARGE SCALE GENOMIC DNA]</scope>
    <source>
        <strain evidence="2 3">PAMC 26569</strain>
    </source>
</reference>
<name>A0A6M8HN91_9PROT</name>
<dbReference type="InterPro" id="IPR024400">
    <property type="entry name" value="DUF2635"/>
</dbReference>
<gene>
    <name evidence="2" type="ORF">HN018_06890</name>
</gene>
<feature type="region of interest" description="Disordered" evidence="1">
    <location>
        <begin position="54"/>
        <end position="74"/>
    </location>
</feature>
<evidence type="ECO:0000256" key="1">
    <source>
        <dbReference type="SAM" id="MobiDB-lite"/>
    </source>
</evidence>
<organism evidence="2 3">
    <name type="scientific">Lichenicola cladoniae</name>
    <dbReference type="NCBI Taxonomy" id="1484109"/>
    <lineage>
        <taxon>Bacteria</taxon>
        <taxon>Pseudomonadati</taxon>
        <taxon>Pseudomonadota</taxon>
        <taxon>Alphaproteobacteria</taxon>
        <taxon>Acetobacterales</taxon>
        <taxon>Acetobacteraceae</taxon>
        <taxon>Lichenicola</taxon>
    </lineage>
</organism>